<dbReference type="GO" id="GO:0140662">
    <property type="term" value="F:ATP-dependent protein folding chaperone"/>
    <property type="evidence" value="ECO:0007669"/>
    <property type="project" value="InterPro"/>
</dbReference>
<dbReference type="SUPFAM" id="SSF110942">
    <property type="entry name" value="HSP90 C-terminal domain"/>
    <property type="match status" value="1"/>
</dbReference>
<reference evidence="12" key="1">
    <citation type="submission" date="2017-11" db="EMBL/GenBank/DDBJ databases">
        <title>The sensing device of the deep-sea amphipod.</title>
        <authorList>
            <person name="Kobayashi H."/>
            <person name="Nagahama T."/>
            <person name="Arai W."/>
            <person name="Sasagawa Y."/>
            <person name="Umeda M."/>
            <person name="Hayashi T."/>
            <person name="Nikaido I."/>
            <person name="Watanabe H."/>
            <person name="Oguri K."/>
            <person name="Kitazato H."/>
            <person name="Fujioka K."/>
            <person name="Kido Y."/>
            <person name="Takami H."/>
        </authorList>
    </citation>
    <scope>NUCLEOTIDE SEQUENCE</scope>
    <source>
        <tissue evidence="12">Whole body</tissue>
    </source>
</reference>
<dbReference type="InterPro" id="IPR020575">
    <property type="entry name" value="Hsp90_N"/>
</dbReference>
<evidence type="ECO:0000256" key="8">
    <source>
        <dbReference type="ARBA" id="ARBA00023016"/>
    </source>
</evidence>
<name>A0A6A7FR49_9CRUS</name>
<keyword evidence="7" id="KW-0809">Transit peptide</keyword>
<keyword evidence="8 12" id="KW-0346">Stress response</keyword>
<comment type="similarity">
    <text evidence="3">Belongs to the heat shock protein 90 family.</text>
</comment>
<dbReference type="SUPFAM" id="SSF54211">
    <property type="entry name" value="Ribosomal protein S5 domain 2-like"/>
    <property type="match status" value="1"/>
</dbReference>
<feature type="binding site" evidence="11">
    <location>
        <position position="182"/>
    </location>
    <ligand>
        <name>ATP</name>
        <dbReference type="ChEBI" id="CHEBI:30616"/>
    </ligand>
</feature>
<feature type="binding site" evidence="11">
    <location>
        <position position="169"/>
    </location>
    <ligand>
        <name>ATP</name>
        <dbReference type="ChEBI" id="CHEBI:30616"/>
    </ligand>
</feature>
<dbReference type="HAMAP" id="MF_00505">
    <property type="entry name" value="HSP90"/>
    <property type="match status" value="1"/>
</dbReference>
<dbReference type="InterPro" id="IPR020568">
    <property type="entry name" value="Ribosomal_Su5_D2-typ_SF"/>
</dbReference>
<feature type="binding site" evidence="11">
    <location>
        <position position="174"/>
    </location>
    <ligand>
        <name>ATP</name>
        <dbReference type="ChEBI" id="CHEBI:30616"/>
    </ligand>
</feature>
<feature type="binding site" evidence="11">
    <location>
        <position position="127"/>
    </location>
    <ligand>
        <name>ATP</name>
        <dbReference type="ChEBI" id="CHEBI:30616"/>
    </ligand>
</feature>
<evidence type="ECO:0000256" key="6">
    <source>
        <dbReference type="ARBA" id="ARBA00022840"/>
    </source>
</evidence>
<evidence type="ECO:0000256" key="9">
    <source>
        <dbReference type="ARBA" id="ARBA00023128"/>
    </source>
</evidence>
<dbReference type="PANTHER" id="PTHR11528">
    <property type="entry name" value="HEAT SHOCK PROTEIN 90 FAMILY MEMBER"/>
    <property type="match status" value="1"/>
</dbReference>
<keyword evidence="4" id="KW-0963">Cytoplasm</keyword>
<keyword evidence="9" id="KW-0496">Mitochondrion</keyword>
<dbReference type="Pfam" id="PF13589">
    <property type="entry name" value="HATPase_c_3"/>
    <property type="match status" value="1"/>
</dbReference>
<dbReference type="InterPro" id="IPR001404">
    <property type="entry name" value="Hsp90_fam"/>
</dbReference>
<dbReference type="FunFam" id="3.40.50.11260:FF:000004">
    <property type="entry name" value="Heat shock protein 75 mitochondrial"/>
    <property type="match status" value="1"/>
</dbReference>
<comment type="subcellular location">
    <subcellularLocation>
        <location evidence="2">Cytoplasm</location>
    </subcellularLocation>
    <subcellularLocation>
        <location evidence="1">Mitochondrion</location>
    </subcellularLocation>
</comment>
<proteinExistence type="evidence at transcript level"/>
<dbReference type="GO" id="GO:0016887">
    <property type="term" value="F:ATP hydrolysis activity"/>
    <property type="evidence" value="ECO:0007669"/>
    <property type="project" value="InterPro"/>
</dbReference>
<organism evidence="12">
    <name type="scientific">Hirondellea gigas</name>
    <dbReference type="NCBI Taxonomy" id="1518452"/>
    <lineage>
        <taxon>Eukaryota</taxon>
        <taxon>Metazoa</taxon>
        <taxon>Ecdysozoa</taxon>
        <taxon>Arthropoda</taxon>
        <taxon>Crustacea</taxon>
        <taxon>Multicrustacea</taxon>
        <taxon>Malacostraca</taxon>
        <taxon>Eumalacostraca</taxon>
        <taxon>Peracarida</taxon>
        <taxon>Amphipoda</taxon>
        <taxon>Amphilochidea</taxon>
        <taxon>Lysianassida</taxon>
        <taxon>Lysianassidira</taxon>
        <taxon>Lysianassoidea</taxon>
        <taxon>Lysianassidae</taxon>
        <taxon>Hirondellea</taxon>
    </lineage>
</organism>
<dbReference type="Gene3D" id="3.40.50.11260">
    <property type="match status" value="1"/>
</dbReference>
<dbReference type="Gene3D" id="3.30.230.80">
    <property type="match status" value="1"/>
</dbReference>
<dbReference type="InterPro" id="IPR036890">
    <property type="entry name" value="HATPase_C_sf"/>
</dbReference>
<keyword evidence="10" id="KW-0143">Chaperone</keyword>
<evidence type="ECO:0000256" key="4">
    <source>
        <dbReference type="ARBA" id="ARBA00022490"/>
    </source>
</evidence>
<dbReference type="InterPro" id="IPR037196">
    <property type="entry name" value="HSP90_C"/>
</dbReference>
<sequence>MAHRIGSSCKLLTNSICRSSNLTSYSFSTICASRSPMQIHACLRKNENLSRNRGLLFSGWQTSCFHSSIYQYNTAQQQQVDSTGITTPSSSTGEQHQFQAETRMLLDIVAKSLYSDKEVFVRELVSNASDAIEKARYLSVQGEGPILGESDLLVSITTDKYTKTLTIQDSGVGMTKEELISNLGTIARSGSKAFVEQLKEGGKGGGIDPSSIIGQFGVGFYSVFMVADKVEVFTRTRSQDAVGYKWTSDGCGSYTIEESSDAVPGTQVVCHLKTENREFSDDDTIKGVLKKYSSFVAAPIELNGQQINNIQPLWMLEPKSVTPEMHNEFYKFVGSSYDNPRFILHYRTDVPIDLRCVLYFPEGKPGLFELNREGGDGGVSLYSRRVLIKNKAESVMPKWLRFVKGVVDSEDIPLNLSREMLQDSAIIKRVRTVLQNRCVRFLAEKQSKEPKSYQEFFEDYGIFLKEGIITATEQIEKEEIARLLVYESSSRPSGDRINLTDYISKMPDTQQDIYYLAAPSRELAEQSPYFEELKRRGIDVLFCYENYDEVVLMQLRQINGRNIVSAEKDMRRDRDEAKYDEAKGLDKSETSGLMDYLKGVLAGKCWAVKTTPRLKAHPCVVTVEEMASARHFVRTQFSQIPEHTRFSLLQPTLEINPNHPIIVKLNSLRNSNPELAELVSKQLFTNALVVAGLVDDPRTVVTNMNALLEKALVKH</sequence>
<protein>
    <submittedName>
        <fullName evidence="12">Heat shock protein 75 kDa</fullName>
    </submittedName>
</protein>
<dbReference type="PIRSF" id="PIRSF002583">
    <property type="entry name" value="Hsp90"/>
    <property type="match status" value="1"/>
</dbReference>
<dbReference type="CDD" id="cd16927">
    <property type="entry name" value="HATPase_Hsp90-like"/>
    <property type="match status" value="1"/>
</dbReference>
<feature type="binding site" evidence="11">
    <location>
        <begin position="215"/>
        <end position="220"/>
    </location>
    <ligand>
        <name>ATP</name>
        <dbReference type="ChEBI" id="CHEBI:30616"/>
    </ligand>
</feature>
<dbReference type="FunFam" id="3.30.565.10:FF:000009">
    <property type="entry name" value="Molecular chaperone HtpG"/>
    <property type="match status" value="1"/>
</dbReference>
<feature type="binding site" evidence="11">
    <location>
        <position position="418"/>
    </location>
    <ligand>
        <name>ATP</name>
        <dbReference type="ChEBI" id="CHEBI:30616"/>
    </ligand>
</feature>
<dbReference type="Gene3D" id="1.20.120.790">
    <property type="entry name" value="Heat shock protein 90, C-terminal domain"/>
    <property type="match status" value="1"/>
</dbReference>
<dbReference type="GO" id="GO:0005524">
    <property type="term" value="F:ATP binding"/>
    <property type="evidence" value="ECO:0007669"/>
    <property type="project" value="UniProtKB-KW"/>
</dbReference>
<dbReference type="FunFam" id="1.20.120.790:FF:000004">
    <property type="entry name" value="Heat shock protein 75 kDa"/>
    <property type="match status" value="1"/>
</dbReference>
<evidence type="ECO:0000256" key="1">
    <source>
        <dbReference type="ARBA" id="ARBA00004173"/>
    </source>
</evidence>
<evidence type="ECO:0000256" key="2">
    <source>
        <dbReference type="ARBA" id="ARBA00004496"/>
    </source>
</evidence>
<dbReference type="PRINTS" id="PR00775">
    <property type="entry name" value="HEATSHOCK90"/>
</dbReference>
<keyword evidence="5 11" id="KW-0547">Nucleotide-binding</keyword>
<feature type="binding site" evidence="11">
    <location>
        <begin position="189"/>
        <end position="190"/>
    </location>
    <ligand>
        <name>ATP</name>
        <dbReference type="ChEBI" id="CHEBI:30616"/>
    </ligand>
</feature>
<evidence type="ECO:0000256" key="7">
    <source>
        <dbReference type="ARBA" id="ARBA00022946"/>
    </source>
</evidence>
<evidence type="ECO:0000256" key="11">
    <source>
        <dbReference type="PIRSR" id="PIRSR002583-1"/>
    </source>
</evidence>
<dbReference type="Pfam" id="PF00183">
    <property type="entry name" value="HSP90"/>
    <property type="match status" value="1"/>
</dbReference>
<feature type="binding site" evidence="11">
    <location>
        <position position="123"/>
    </location>
    <ligand>
        <name>ATP</name>
        <dbReference type="ChEBI" id="CHEBI:30616"/>
    </ligand>
</feature>
<dbReference type="AlphaFoldDB" id="A0A6A7FR49"/>
<dbReference type="GO" id="GO:0070013">
    <property type="term" value="C:intracellular organelle lumen"/>
    <property type="evidence" value="ECO:0007669"/>
    <property type="project" value="UniProtKB-ARBA"/>
</dbReference>
<dbReference type="EMBL" id="IACT01001342">
    <property type="protein sequence ID" value="LAC20694.1"/>
    <property type="molecule type" value="mRNA"/>
</dbReference>
<dbReference type="SUPFAM" id="SSF55874">
    <property type="entry name" value="ATPase domain of HSP90 chaperone/DNA topoisomerase II/histidine kinase"/>
    <property type="match status" value="1"/>
</dbReference>
<dbReference type="GO" id="GO:0005739">
    <property type="term" value="C:mitochondrion"/>
    <property type="evidence" value="ECO:0007669"/>
    <property type="project" value="UniProtKB-SubCell"/>
</dbReference>
<evidence type="ECO:0000313" key="12">
    <source>
        <dbReference type="EMBL" id="LAC20694.1"/>
    </source>
</evidence>
<evidence type="ECO:0000256" key="3">
    <source>
        <dbReference type="ARBA" id="ARBA00008239"/>
    </source>
</evidence>
<feature type="binding site" evidence="11">
    <location>
        <position position="266"/>
    </location>
    <ligand>
        <name>ATP</name>
        <dbReference type="ChEBI" id="CHEBI:30616"/>
    </ligand>
</feature>
<keyword evidence="6 11" id="KW-0067">ATP-binding</keyword>
<evidence type="ECO:0000256" key="10">
    <source>
        <dbReference type="ARBA" id="ARBA00023186"/>
    </source>
</evidence>
<evidence type="ECO:0000256" key="5">
    <source>
        <dbReference type="ARBA" id="ARBA00022741"/>
    </source>
</evidence>
<accession>A0A6A7FR49</accession>
<dbReference type="FunFam" id="3.30.230.80:FF:000004">
    <property type="entry name" value="Heat shock protein 75 kDa"/>
    <property type="match status" value="1"/>
</dbReference>
<dbReference type="GO" id="GO:0051082">
    <property type="term" value="F:unfolded protein binding"/>
    <property type="evidence" value="ECO:0007669"/>
    <property type="project" value="InterPro"/>
</dbReference>
<dbReference type="NCBIfam" id="NF003555">
    <property type="entry name" value="PRK05218.1"/>
    <property type="match status" value="1"/>
</dbReference>
<dbReference type="Gene3D" id="3.30.565.10">
    <property type="entry name" value="Histidine kinase-like ATPase, C-terminal domain"/>
    <property type="match status" value="1"/>
</dbReference>